<dbReference type="Pfam" id="PF05016">
    <property type="entry name" value="ParE_toxin"/>
    <property type="match status" value="1"/>
</dbReference>
<accession>A0A845UU35</accession>
<evidence type="ECO:0000256" key="3">
    <source>
        <dbReference type="PIRNR" id="PIRNR029218"/>
    </source>
</evidence>
<protein>
    <recommendedName>
        <fullName evidence="3">Toxin</fullName>
    </recommendedName>
</protein>
<dbReference type="Proteomes" id="UP000484885">
    <property type="component" value="Unassembled WGS sequence"/>
</dbReference>
<dbReference type="PANTHER" id="PTHR33755">
    <property type="entry name" value="TOXIN PARE1-RELATED"/>
    <property type="match status" value="1"/>
</dbReference>
<dbReference type="AlphaFoldDB" id="A0A845UU35"/>
<name>A0A845UU35_9GAMM</name>
<dbReference type="InterPro" id="IPR035093">
    <property type="entry name" value="RelE/ParE_toxin_dom_sf"/>
</dbReference>
<dbReference type="RefSeq" id="WP_164210430.1">
    <property type="nucleotide sequence ID" value="NZ_JAAGSC010000035.1"/>
</dbReference>
<dbReference type="InterPro" id="IPR007712">
    <property type="entry name" value="RelE/ParE_toxin"/>
</dbReference>
<dbReference type="InterPro" id="IPR051803">
    <property type="entry name" value="TA_system_RelE-like_toxin"/>
</dbReference>
<evidence type="ECO:0000256" key="1">
    <source>
        <dbReference type="ARBA" id="ARBA00006226"/>
    </source>
</evidence>
<keyword evidence="2" id="KW-1277">Toxin-antitoxin system</keyword>
<reference evidence="4 5" key="1">
    <citation type="submission" date="2020-02" db="EMBL/GenBank/DDBJ databases">
        <authorList>
            <person name="Zhang X.-Y."/>
        </authorList>
    </citation>
    <scope>NUCLEOTIDE SEQUENCE [LARGE SCALE GENOMIC DNA]</scope>
    <source>
        <strain evidence="4 5">C33</strain>
    </source>
</reference>
<evidence type="ECO:0000313" key="4">
    <source>
        <dbReference type="EMBL" id="NDY95017.1"/>
    </source>
</evidence>
<gene>
    <name evidence="4" type="ORF">G3I74_04665</name>
</gene>
<comment type="similarity">
    <text evidence="1 3">Belongs to the RelE toxin family.</text>
</comment>
<dbReference type="PANTHER" id="PTHR33755:SF9">
    <property type="entry name" value="TOXIN PARE1"/>
    <property type="match status" value="1"/>
</dbReference>
<dbReference type="Gene3D" id="3.30.2310.20">
    <property type="entry name" value="RelE-like"/>
    <property type="match status" value="1"/>
</dbReference>
<dbReference type="PIRSF" id="PIRSF029218">
    <property type="entry name" value="ParE"/>
    <property type="match status" value="1"/>
</dbReference>
<evidence type="ECO:0000313" key="5">
    <source>
        <dbReference type="Proteomes" id="UP000484885"/>
    </source>
</evidence>
<proteinExistence type="inferred from homology"/>
<dbReference type="InterPro" id="IPR028344">
    <property type="entry name" value="ParE1/4"/>
</dbReference>
<organism evidence="4 5">
    <name type="scientific">Wenzhouxiangella limi</name>
    <dbReference type="NCBI Taxonomy" id="2707351"/>
    <lineage>
        <taxon>Bacteria</taxon>
        <taxon>Pseudomonadati</taxon>
        <taxon>Pseudomonadota</taxon>
        <taxon>Gammaproteobacteria</taxon>
        <taxon>Chromatiales</taxon>
        <taxon>Wenzhouxiangellaceae</taxon>
        <taxon>Wenzhouxiangella</taxon>
    </lineage>
</organism>
<keyword evidence="5" id="KW-1185">Reference proteome</keyword>
<dbReference type="EMBL" id="JAAGSC010000035">
    <property type="protein sequence ID" value="NDY95017.1"/>
    <property type="molecule type" value="Genomic_DNA"/>
</dbReference>
<comment type="caution">
    <text evidence="4">The sequence shown here is derived from an EMBL/GenBank/DDBJ whole genome shotgun (WGS) entry which is preliminary data.</text>
</comment>
<sequence>MAYRLTRKAAEDVGRIYADGTEKFGQQQADAYHDLLANAFRFLAENPRAARIRAELAGDIRIHPVKSHIVIYQIEPSGKILILRVRHGHEDWADNVTG</sequence>
<evidence type="ECO:0000256" key="2">
    <source>
        <dbReference type="ARBA" id="ARBA00022649"/>
    </source>
</evidence>